<dbReference type="InterPro" id="IPR005714">
    <property type="entry name" value="ATPase_T3SS_FliI/YscN"/>
</dbReference>
<keyword evidence="9" id="KW-0472">Membrane</keyword>
<dbReference type="Pfam" id="PF18269">
    <property type="entry name" value="T3SS_ATPase_C"/>
    <property type="match status" value="1"/>
</dbReference>
<keyword evidence="8" id="KW-1278">Translocase</keyword>
<protein>
    <submittedName>
        <fullName evidence="13">FliI/YscN family ATPase</fullName>
    </submittedName>
</protein>
<dbReference type="RefSeq" id="WP_377935261.1">
    <property type="nucleotide sequence ID" value="NZ_JBHUEA010000018.1"/>
</dbReference>
<proteinExistence type="predicted"/>
<sequence>MRAAALPERLGRVVSAVGLGIVVRGVDAGIGEVVLVGDRRERAEVVAVSDDGVTLMPIDRIEDLHVGAPVRPTGRRMTVPTGLGLLGRVLDATGRPIDGRGPLQFDDRVPVDAEAPSALERARIDTPVALGVRALDTLTAVGRGQRIGLFAGSGVGKSSLLSMIARGTDAEVNVIALIGERGREVREFLEDDLGPEGLARSVVIVSTADQPALTRARAAFTATRIAESFRDRGQHALLMMDSLTRVAMAQREIGLAAGEPPATRGYPPSTFGLLARLLERAGTGPVGSVTGIYTVLVDGDDHNEPIADTARSILDGHVVLDRKLATAGHFPSIDVLGSVSRVASRVTSREQQAVARALRSAMAARRGVQDLLDVGAYAAGSNPRVDAAVAYAGQIEAFLRQDMDDVTPADEAWHRLALLVGAMGID</sequence>
<evidence type="ECO:0000256" key="8">
    <source>
        <dbReference type="ARBA" id="ARBA00022967"/>
    </source>
</evidence>
<dbReference type="InterPro" id="IPR020003">
    <property type="entry name" value="ATPase_a/bsu_AS"/>
</dbReference>
<feature type="domain" description="AAA+ ATPase" evidence="12">
    <location>
        <begin position="143"/>
        <end position="324"/>
    </location>
</feature>
<gene>
    <name evidence="13" type="ORF">ACFSBI_11730</name>
</gene>
<keyword evidence="14" id="KW-1185">Reference proteome</keyword>
<dbReference type="EMBL" id="JBHUEA010000018">
    <property type="protein sequence ID" value="MFD1722220.1"/>
    <property type="molecule type" value="Genomic_DNA"/>
</dbReference>
<keyword evidence="2" id="KW-0813">Transport</keyword>
<comment type="catalytic activity">
    <reaction evidence="11">
        <text>ATP + H2O + cellular proteinSide 1 = ADP + phosphate + cellular proteinSide 2.</text>
        <dbReference type="EC" id="7.4.2.8"/>
    </reaction>
</comment>
<dbReference type="CDD" id="cd01136">
    <property type="entry name" value="ATPase_flagellum-secretory_path_III"/>
    <property type="match status" value="1"/>
</dbReference>
<dbReference type="PANTHER" id="PTHR15184:SF9">
    <property type="entry name" value="SPI-1 TYPE 3 SECRETION SYSTEM ATPASE"/>
    <property type="match status" value="1"/>
</dbReference>
<dbReference type="PANTHER" id="PTHR15184">
    <property type="entry name" value="ATP SYNTHASE"/>
    <property type="match status" value="1"/>
</dbReference>
<evidence type="ECO:0000256" key="9">
    <source>
        <dbReference type="ARBA" id="ARBA00023136"/>
    </source>
</evidence>
<dbReference type="Pfam" id="PF00006">
    <property type="entry name" value="ATP-synt_ab"/>
    <property type="match status" value="1"/>
</dbReference>
<keyword evidence="6" id="KW-0067">ATP-binding</keyword>
<evidence type="ECO:0000259" key="12">
    <source>
        <dbReference type="SMART" id="SM00382"/>
    </source>
</evidence>
<evidence type="ECO:0000313" key="13">
    <source>
        <dbReference type="EMBL" id="MFD1722220.1"/>
    </source>
</evidence>
<dbReference type="SMART" id="SM00382">
    <property type="entry name" value="AAA"/>
    <property type="match status" value="1"/>
</dbReference>
<keyword evidence="4" id="KW-0963">Cytoplasm</keyword>
<reference evidence="14" key="1">
    <citation type="journal article" date="2019" name="Int. J. Syst. Evol. Microbiol.">
        <title>The Global Catalogue of Microorganisms (GCM) 10K type strain sequencing project: providing services to taxonomists for standard genome sequencing and annotation.</title>
        <authorList>
            <consortium name="The Broad Institute Genomics Platform"/>
            <consortium name="The Broad Institute Genome Sequencing Center for Infectious Disease"/>
            <person name="Wu L."/>
            <person name="Ma J."/>
        </authorList>
    </citation>
    <scope>NUCLEOTIDE SEQUENCE [LARGE SCALE GENOMIC DNA]</scope>
    <source>
        <strain evidence="14">CGMCC 1.12471</strain>
    </source>
</reference>
<dbReference type="InterPro" id="IPR027417">
    <property type="entry name" value="P-loop_NTPase"/>
</dbReference>
<keyword evidence="5" id="KW-0547">Nucleotide-binding</keyword>
<dbReference type="Proteomes" id="UP001597347">
    <property type="component" value="Unassembled WGS sequence"/>
</dbReference>
<evidence type="ECO:0000256" key="2">
    <source>
        <dbReference type="ARBA" id="ARBA00022448"/>
    </source>
</evidence>
<dbReference type="SUPFAM" id="SSF52540">
    <property type="entry name" value="P-loop containing nucleoside triphosphate hydrolases"/>
    <property type="match status" value="1"/>
</dbReference>
<comment type="caution">
    <text evidence="13">The sequence shown here is derived from an EMBL/GenBank/DDBJ whole genome shotgun (WGS) entry which is preliminary data.</text>
</comment>
<dbReference type="Gene3D" id="3.40.50.12240">
    <property type="match status" value="1"/>
</dbReference>
<dbReference type="InterPro" id="IPR050053">
    <property type="entry name" value="ATPase_alpha/beta_chains"/>
</dbReference>
<keyword evidence="10" id="KW-0139">CF(1)</keyword>
<name>A0ABW4LFE7_9MICO</name>
<evidence type="ECO:0000256" key="3">
    <source>
        <dbReference type="ARBA" id="ARBA00022475"/>
    </source>
</evidence>
<evidence type="ECO:0000256" key="10">
    <source>
        <dbReference type="ARBA" id="ARBA00023196"/>
    </source>
</evidence>
<dbReference type="InterPro" id="IPR040627">
    <property type="entry name" value="T3SS_ATPase_C"/>
</dbReference>
<evidence type="ECO:0000313" key="14">
    <source>
        <dbReference type="Proteomes" id="UP001597347"/>
    </source>
</evidence>
<dbReference type="InterPro" id="IPR000194">
    <property type="entry name" value="ATPase_F1/V1/A1_a/bsu_nucl-bd"/>
</dbReference>
<accession>A0ABW4LFE7</accession>
<dbReference type="NCBIfam" id="TIGR01026">
    <property type="entry name" value="fliI_yscN"/>
    <property type="match status" value="1"/>
</dbReference>
<evidence type="ECO:0000256" key="11">
    <source>
        <dbReference type="ARBA" id="ARBA00034006"/>
    </source>
</evidence>
<evidence type="ECO:0000256" key="7">
    <source>
        <dbReference type="ARBA" id="ARBA00022927"/>
    </source>
</evidence>
<keyword evidence="7" id="KW-0653">Protein transport</keyword>
<dbReference type="InterPro" id="IPR003593">
    <property type="entry name" value="AAA+_ATPase"/>
</dbReference>
<comment type="subcellular location">
    <subcellularLocation>
        <location evidence="1">Cytoplasm</location>
    </subcellularLocation>
</comment>
<organism evidence="13 14">
    <name type="scientific">Amnibacterium endophyticum</name>
    <dbReference type="NCBI Taxonomy" id="2109337"/>
    <lineage>
        <taxon>Bacteria</taxon>
        <taxon>Bacillati</taxon>
        <taxon>Actinomycetota</taxon>
        <taxon>Actinomycetes</taxon>
        <taxon>Micrococcales</taxon>
        <taxon>Microbacteriaceae</taxon>
        <taxon>Amnibacterium</taxon>
    </lineage>
</organism>
<evidence type="ECO:0000256" key="5">
    <source>
        <dbReference type="ARBA" id="ARBA00022741"/>
    </source>
</evidence>
<keyword evidence="3" id="KW-1003">Cell membrane</keyword>
<evidence type="ECO:0000256" key="1">
    <source>
        <dbReference type="ARBA" id="ARBA00004496"/>
    </source>
</evidence>
<evidence type="ECO:0000256" key="6">
    <source>
        <dbReference type="ARBA" id="ARBA00022840"/>
    </source>
</evidence>
<evidence type="ECO:0000256" key="4">
    <source>
        <dbReference type="ARBA" id="ARBA00022490"/>
    </source>
</evidence>
<dbReference type="PROSITE" id="PS00152">
    <property type="entry name" value="ATPASE_ALPHA_BETA"/>
    <property type="match status" value="1"/>
</dbReference>
<keyword evidence="10" id="KW-0066">ATP synthesis</keyword>